<keyword evidence="1" id="KW-0862">Zinc</keyword>
<sequence>MTDLESPKKNNDCYFYYYSTCAKGDSCGFRHEPSALGSETICSFWKEGKCVNIHCNFRHMELRKNRKAIPCYWETQPVGCLKAHCPFMHQKPKLNSLEKTSEQARPGNMLSDQRKVTAVDSLVVNIEEESDNDSMPTFSPPKTANRVVTVKTLEDIRIEKIQAESAAFYSCYSEFGEKSDLRSRLAERMRNPDRKVSFRTPDWAKSGNIRPQKRLNDDQVASILGILYFIFVFSPMKLGCNVTTSYEI</sequence>
<dbReference type="Gene3D" id="4.10.1000.10">
    <property type="entry name" value="Zinc finger, CCCH-type"/>
    <property type="match status" value="1"/>
</dbReference>
<dbReference type="GO" id="GO:0008270">
    <property type="term" value="F:zinc ion binding"/>
    <property type="evidence" value="ECO:0007669"/>
    <property type="project" value="UniProtKB-KW"/>
</dbReference>
<evidence type="ECO:0000313" key="3">
    <source>
        <dbReference type="EMBL" id="VEN56078.1"/>
    </source>
</evidence>
<feature type="domain" description="C3H1-type" evidence="2">
    <location>
        <begin position="7"/>
        <end position="34"/>
    </location>
</feature>
<dbReference type="SMART" id="SM00356">
    <property type="entry name" value="ZnF_C3H1"/>
    <property type="match status" value="3"/>
</dbReference>
<dbReference type="PANTHER" id="PTHR15725:SF14">
    <property type="entry name" value="ZINC FINGER CCCH DOMAIN-CONTAINING PROTEIN 11A"/>
    <property type="match status" value="1"/>
</dbReference>
<protein>
    <recommendedName>
        <fullName evidence="2">C3H1-type domain-containing protein</fullName>
    </recommendedName>
</protein>
<dbReference type="PROSITE" id="PS50103">
    <property type="entry name" value="ZF_C3H1"/>
    <property type="match status" value="2"/>
</dbReference>
<keyword evidence="1" id="KW-0479">Metal-binding</keyword>
<feature type="zinc finger region" description="C3H1-type" evidence="1">
    <location>
        <begin position="36"/>
        <end position="62"/>
    </location>
</feature>
<feature type="zinc finger region" description="C3H1-type" evidence="1">
    <location>
        <begin position="7"/>
        <end position="34"/>
    </location>
</feature>
<dbReference type="AlphaFoldDB" id="A0A653D7H1"/>
<dbReference type="FunFam" id="4.10.1000.10:FF:000026">
    <property type="entry name" value="Zinc finger CCCH domain-containing protein 11A"/>
    <property type="match status" value="1"/>
</dbReference>
<dbReference type="InterPro" id="IPR041686">
    <property type="entry name" value="Znf-CCCH_3"/>
</dbReference>
<gene>
    <name evidence="3" type="ORF">CALMAC_LOCUS15079</name>
</gene>
<dbReference type="Proteomes" id="UP000410492">
    <property type="component" value="Unassembled WGS sequence"/>
</dbReference>
<dbReference type="InterPro" id="IPR000571">
    <property type="entry name" value="Znf_CCCH"/>
</dbReference>
<dbReference type="PANTHER" id="PTHR15725">
    <property type="entry name" value="ZN-FINGER, C-X8-C-X5-C-X3-H TYPE-CONTAINING"/>
    <property type="match status" value="1"/>
</dbReference>
<feature type="domain" description="C3H1-type" evidence="2">
    <location>
        <begin position="36"/>
        <end position="62"/>
    </location>
</feature>
<dbReference type="Pfam" id="PF15663">
    <property type="entry name" value="zf-CCCH_3"/>
    <property type="match status" value="1"/>
</dbReference>
<name>A0A653D7H1_CALMS</name>
<organism evidence="3 4">
    <name type="scientific">Callosobruchus maculatus</name>
    <name type="common">Southern cowpea weevil</name>
    <name type="synonym">Pulse bruchid</name>
    <dbReference type="NCBI Taxonomy" id="64391"/>
    <lineage>
        <taxon>Eukaryota</taxon>
        <taxon>Metazoa</taxon>
        <taxon>Ecdysozoa</taxon>
        <taxon>Arthropoda</taxon>
        <taxon>Hexapoda</taxon>
        <taxon>Insecta</taxon>
        <taxon>Pterygota</taxon>
        <taxon>Neoptera</taxon>
        <taxon>Endopterygota</taxon>
        <taxon>Coleoptera</taxon>
        <taxon>Polyphaga</taxon>
        <taxon>Cucujiformia</taxon>
        <taxon>Chrysomeloidea</taxon>
        <taxon>Chrysomelidae</taxon>
        <taxon>Bruchinae</taxon>
        <taxon>Bruchini</taxon>
        <taxon>Callosobruchus</taxon>
    </lineage>
</organism>
<proteinExistence type="predicted"/>
<accession>A0A653D7H1</accession>
<reference evidence="3 4" key="1">
    <citation type="submission" date="2019-01" db="EMBL/GenBank/DDBJ databases">
        <authorList>
            <person name="Sayadi A."/>
        </authorList>
    </citation>
    <scope>NUCLEOTIDE SEQUENCE [LARGE SCALE GENOMIC DNA]</scope>
</reference>
<feature type="non-terminal residue" evidence="3">
    <location>
        <position position="248"/>
    </location>
</feature>
<dbReference type="EMBL" id="CAACVG010010563">
    <property type="protein sequence ID" value="VEN56078.1"/>
    <property type="molecule type" value="Genomic_DNA"/>
</dbReference>
<evidence type="ECO:0000313" key="4">
    <source>
        <dbReference type="Proteomes" id="UP000410492"/>
    </source>
</evidence>
<evidence type="ECO:0000256" key="1">
    <source>
        <dbReference type="PROSITE-ProRule" id="PRU00723"/>
    </source>
</evidence>
<keyword evidence="1" id="KW-0863">Zinc-finger</keyword>
<evidence type="ECO:0000259" key="2">
    <source>
        <dbReference type="PROSITE" id="PS50103"/>
    </source>
</evidence>
<dbReference type="OrthoDB" id="5395350at2759"/>
<keyword evidence="4" id="KW-1185">Reference proteome</keyword>